<feature type="transmembrane region" description="Helical" evidence="1">
    <location>
        <begin position="55"/>
        <end position="77"/>
    </location>
</feature>
<dbReference type="AlphaFoldDB" id="J0NQC3"/>
<keyword evidence="1" id="KW-0812">Transmembrane</keyword>
<dbReference type="PATRIC" id="fig|1125718.3.peg.552"/>
<comment type="caution">
    <text evidence="2">The sequence shown here is derived from an EMBL/GenBank/DDBJ whole genome shotgun (WGS) entry which is preliminary data.</text>
</comment>
<organism evidence="2 3">
    <name type="scientific">Actinomyces massiliensis F0489</name>
    <dbReference type="NCBI Taxonomy" id="1125718"/>
    <lineage>
        <taxon>Bacteria</taxon>
        <taxon>Bacillati</taxon>
        <taxon>Actinomycetota</taxon>
        <taxon>Actinomycetes</taxon>
        <taxon>Actinomycetales</taxon>
        <taxon>Actinomycetaceae</taxon>
        <taxon>Actinomyces</taxon>
    </lineage>
</organism>
<dbReference type="EMBL" id="AKFT01000036">
    <property type="protein sequence ID" value="EJF47007.1"/>
    <property type="molecule type" value="Genomic_DNA"/>
</dbReference>
<evidence type="ECO:0000313" key="3">
    <source>
        <dbReference type="Proteomes" id="UP000002941"/>
    </source>
</evidence>
<gene>
    <name evidence="2" type="ORF">HMPREF1318_2204</name>
</gene>
<sequence length="99" mass="10391">MSTGLDPAARPTGVRRTVMKSFAAIREMSLSARIAAVILGVGLIALLIGALLDHYFLMGLATGLVIVGFAVAMIDVVRSSLSRARRSAAVHSANWPAED</sequence>
<reference evidence="2 3" key="1">
    <citation type="submission" date="2012-05" db="EMBL/GenBank/DDBJ databases">
        <authorList>
            <person name="Harkins D.M."/>
            <person name="Madupu R."/>
            <person name="Durkin A.S."/>
            <person name="Torralba M."/>
            <person name="Methe B."/>
            <person name="Sutton G.G."/>
            <person name="Nelson K.E."/>
        </authorList>
    </citation>
    <scope>NUCLEOTIDE SEQUENCE [LARGE SCALE GENOMIC DNA]</scope>
    <source>
        <strain evidence="2 3">F0489</strain>
    </source>
</reference>
<name>J0NQC3_9ACTO</name>
<evidence type="ECO:0000256" key="1">
    <source>
        <dbReference type="SAM" id="Phobius"/>
    </source>
</evidence>
<keyword evidence="3" id="KW-1185">Reference proteome</keyword>
<proteinExistence type="predicted"/>
<evidence type="ECO:0000313" key="2">
    <source>
        <dbReference type="EMBL" id="EJF47007.1"/>
    </source>
</evidence>
<accession>J0NQC3</accession>
<protein>
    <submittedName>
        <fullName evidence="2">Uncharacterized protein</fullName>
    </submittedName>
</protein>
<feature type="transmembrane region" description="Helical" evidence="1">
    <location>
        <begin position="30"/>
        <end position="49"/>
    </location>
</feature>
<keyword evidence="1" id="KW-1133">Transmembrane helix</keyword>
<keyword evidence="1" id="KW-0472">Membrane</keyword>
<dbReference type="Proteomes" id="UP000002941">
    <property type="component" value="Unassembled WGS sequence"/>
</dbReference>